<dbReference type="PROSITE" id="PS50887">
    <property type="entry name" value="GGDEF"/>
    <property type="match status" value="1"/>
</dbReference>
<dbReference type="SMART" id="SM00052">
    <property type="entry name" value="EAL"/>
    <property type="match status" value="1"/>
</dbReference>
<dbReference type="SMART" id="SM00267">
    <property type="entry name" value="GGDEF"/>
    <property type="match status" value="1"/>
</dbReference>
<dbReference type="CDD" id="cd01949">
    <property type="entry name" value="GGDEF"/>
    <property type="match status" value="1"/>
</dbReference>
<reference evidence="10" key="1">
    <citation type="submission" date="2021-11" db="EMBL/GenBank/DDBJ databases">
        <title>Cultivation dependent microbiological survey of springs from the worlds oldest radium mine currently devoted to the extraction of radon-saturated water.</title>
        <authorList>
            <person name="Kapinusova G."/>
            <person name="Smrhova T."/>
            <person name="Strejcek M."/>
            <person name="Suman J."/>
            <person name="Jani K."/>
            <person name="Pajer P."/>
            <person name="Uhlik O."/>
        </authorList>
    </citation>
    <scope>NUCLEOTIDE SEQUENCE [LARGE SCALE GENOMIC DNA]</scope>
    <source>
        <strain evidence="10">J379</strain>
    </source>
</reference>
<dbReference type="SUPFAM" id="SSF141868">
    <property type="entry name" value="EAL domain-like"/>
    <property type="match status" value="1"/>
</dbReference>
<dbReference type="InterPro" id="IPR029787">
    <property type="entry name" value="Nucleotide_cyclase"/>
</dbReference>
<dbReference type="InterPro" id="IPR001633">
    <property type="entry name" value="EAL_dom"/>
</dbReference>
<dbReference type="PROSITE" id="PS50883">
    <property type="entry name" value="EAL"/>
    <property type="match status" value="1"/>
</dbReference>
<evidence type="ECO:0000256" key="3">
    <source>
        <dbReference type="ARBA" id="ARBA00022692"/>
    </source>
</evidence>
<evidence type="ECO:0000256" key="5">
    <source>
        <dbReference type="ARBA" id="ARBA00023136"/>
    </source>
</evidence>
<feature type="transmembrane region" description="Helical" evidence="6">
    <location>
        <begin position="89"/>
        <end position="108"/>
    </location>
</feature>
<dbReference type="PANTHER" id="PTHR33121:SF79">
    <property type="entry name" value="CYCLIC DI-GMP PHOSPHODIESTERASE PDED-RELATED"/>
    <property type="match status" value="1"/>
</dbReference>
<dbReference type="InterPro" id="IPR043128">
    <property type="entry name" value="Rev_trsase/Diguanyl_cyclase"/>
</dbReference>
<dbReference type="NCBIfam" id="TIGR00254">
    <property type="entry name" value="GGDEF"/>
    <property type="match status" value="1"/>
</dbReference>
<name>A0ABY5PFL7_9ACTN</name>
<dbReference type="SUPFAM" id="SSF55073">
    <property type="entry name" value="Nucleotide cyclase"/>
    <property type="match status" value="1"/>
</dbReference>
<feature type="transmembrane region" description="Helical" evidence="6">
    <location>
        <begin position="211"/>
        <end position="228"/>
    </location>
</feature>
<dbReference type="InterPro" id="IPR035919">
    <property type="entry name" value="EAL_sf"/>
</dbReference>
<dbReference type="Gene3D" id="3.30.70.270">
    <property type="match status" value="1"/>
</dbReference>
<accession>A0ABY5PFL7</accession>
<keyword evidence="2" id="KW-1003">Cell membrane</keyword>
<dbReference type="CDD" id="cd01948">
    <property type="entry name" value="EAL"/>
    <property type="match status" value="1"/>
</dbReference>
<evidence type="ECO:0000313" key="9">
    <source>
        <dbReference type="EMBL" id="UUY03433.1"/>
    </source>
</evidence>
<dbReference type="Pfam" id="PF00990">
    <property type="entry name" value="GGDEF"/>
    <property type="match status" value="1"/>
</dbReference>
<keyword evidence="3 6" id="KW-0812">Transmembrane</keyword>
<dbReference type="PANTHER" id="PTHR33121">
    <property type="entry name" value="CYCLIC DI-GMP PHOSPHODIESTERASE PDEF"/>
    <property type="match status" value="1"/>
</dbReference>
<evidence type="ECO:0000259" key="8">
    <source>
        <dbReference type="PROSITE" id="PS50887"/>
    </source>
</evidence>
<organism evidence="9 10">
    <name type="scientific">Svornostia abyssi</name>
    <dbReference type="NCBI Taxonomy" id="2898438"/>
    <lineage>
        <taxon>Bacteria</taxon>
        <taxon>Bacillati</taxon>
        <taxon>Actinomycetota</taxon>
        <taxon>Thermoleophilia</taxon>
        <taxon>Solirubrobacterales</taxon>
        <taxon>Baekduiaceae</taxon>
        <taxon>Svornostia</taxon>
    </lineage>
</organism>
<dbReference type="Proteomes" id="UP001058860">
    <property type="component" value="Chromosome"/>
</dbReference>
<protein>
    <submittedName>
        <fullName evidence="9">EAL domain-containing protein</fullName>
    </submittedName>
</protein>
<dbReference type="Pfam" id="PF00563">
    <property type="entry name" value="EAL"/>
    <property type="match status" value="1"/>
</dbReference>
<keyword evidence="5 6" id="KW-0472">Membrane</keyword>
<dbReference type="InterPro" id="IPR050706">
    <property type="entry name" value="Cyclic-di-GMP_PDE-like"/>
</dbReference>
<keyword evidence="10" id="KW-1185">Reference proteome</keyword>
<evidence type="ECO:0000256" key="4">
    <source>
        <dbReference type="ARBA" id="ARBA00022989"/>
    </source>
</evidence>
<evidence type="ECO:0000259" key="7">
    <source>
        <dbReference type="PROSITE" id="PS50883"/>
    </source>
</evidence>
<sequence length="738" mass="78399">MSEHVGRSSAAGPVQRERWEFRAAVLVLFVLAYVGGAAWGIELAERSGISPWYPPAGLSLALVILLGPRWAPAIVVADLAQWALVGGRGTFLVATAFAVSQALIFAGAGAVLRRSLRAEPPLTRLGDLAMFGAVGVVAAPLLAALSVMGIDLLANDLPPEDFFEQVRIFFIGDAVAIVALTPALLTFGAWVQGVSLRAASPRAEGITAEDALMAVAVVILPPALLFAFDDRLIFVSLLPLAWIALRRGLPAASVGISVWATVTVLGYDLFDPEVALVEVQSFLLSGGALALASGAVVSERERGRARLAYLALHDDITGLPNRHRLMEALTDALAREERRSVAILVVQLRGLRQILAGVGREALDELLAAIADKLRSITGPDATLARLSPARFVVMLDGPGADRAEAIADRILAELASPMELDGRELALDASIGVAYGARDAGPDAVLARADAATARAARQTGSRRVLFDATLEAEARDRRDLERRLRDAIDAETLHLAFQPVVELESGRVVDAEALARWTPPGGDPIPPNVFIPIAEDTGLILRLGRWVLQAACRHAVTWPDAGGLPIGVSVNVSPMQLQDAGFVDDVRAALGAAGLPASRLRIEVTESILLDDLETAIARLAELRELGVTAMLDDFGTGYSSLSWVQRLPVTSLKVDRSFVAGLADGAVDHAIVTATIGLARALHLGTVAEGVETERQREILRQLGCGRMQGFLIAEPMPGDLFLTWLEGRSRRRSA</sequence>
<feature type="domain" description="GGDEF" evidence="8">
    <location>
        <begin position="339"/>
        <end position="470"/>
    </location>
</feature>
<feature type="transmembrane region" description="Helical" evidence="6">
    <location>
        <begin position="166"/>
        <end position="191"/>
    </location>
</feature>
<evidence type="ECO:0000313" key="10">
    <source>
        <dbReference type="Proteomes" id="UP001058860"/>
    </source>
</evidence>
<comment type="subcellular location">
    <subcellularLocation>
        <location evidence="1">Cell membrane</location>
        <topology evidence="1">Multi-pass membrane protein</topology>
    </subcellularLocation>
</comment>
<dbReference type="EMBL" id="CP088295">
    <property type="protein sequence ID" value="UUY03433.1"/>
    <property type="molecule type" value="Genomic_DNA"/>
</dbReference>
<keyword evidence="4 6" id="KW-1133">Transmembrane helix</keyword>
<evidence type="ECO:0000256" key="6">
    <source>
        <dbReference type="SAM" id="Phobius"/>
    </source>
</evidence>
<feature type="transmembrane region" description="Helical" evidence="6">
    <location>
        <begin position="21"/>
        <end position="41"/>
    </location>
</feature>
<evidence type="ECO:0000256" key="1">
    <source>
        <dbReference type="ARBA" id="ARBA00004651"/>
    </source>
</evidence>
<gene>
    <name evidence="9" type="ORF">LRS13_22635</name>
</gene>
<proteinExistence type="predicted"/>
<dbReference type="InterPro" id="IPR007895">
    <property type="entry name" value="MASE1"/>
</dbReference>
<dbReference type="InterPro" id="IPR000160">
    <property type="entry name" value="GGDEF_dom"/>
</dbReference>
<feature type="transmembrane region" description="Helical" evidence="6">
    <location>
        <begin position="128"/>
        <end position="154"/>
    </location>
</feature>
<dbReference type="Gene3D" id="3.20.20.450">
    <property type="entry name" value="EAL domain"/>
    <property type="match status" value="1"/>
</dbReference>
<dbReference type="RefSeq" id="WP_353863939.1">
    <property type="nucleotide sequence ID" value="NZ_CP088295.1"/>
</dbReference>
<dbReference type="Pfam" id="PF05231">
    <property type="entry name" value="MASE1"/>
    <property type="match status" value="1"/>
</dbReference>
<feature type="domain" description="EAL" evidence="7">
    <location>
        <begin position="479"/>
        <end position="733"/>
    </location>
</feature>
<evidence type="ECO:0000256" key="2">
    <source>
        <dbReference type="ARBA" id="ARBA00022475"/>
    </source>
</evidence>